<dbReference type="AlphaFoldDB" id="A0A0G1YVF4"/>
<evidence type="ECO:0000256" key="3">
    <source>
        <dbReference type="ARBA" id="ARBA00022884"/>
    </source>
</evidence>
<dbReference type="InterPro" id="IPR020594">
    <property type="entry name" value="Ribosomal_bL9_bac/chp"/>
</dbReference>
<evidence type="ECO:0000313" key="10">
    <source>
        <dbReference type="Proteomes" id="UP000034789"/>
    </source>
</evidence>
<dbReference type="Proteomes" id="UP000034789">
    <property type="component" value="Unassembled WGS sequence"/>
</dbReference>
<dbReference type="Gene3D" id="3.10.430.100">
    <property type="entry name" value="Ribosomal protein L9, C-terminal domain"/>
    <property type="match status" value="1"/>
</dbReference>
<dbReference type="PATRIC" id="fig|1618672.3.peg.262"/>
<evidence type="ECO:0000256" key="2">
    <source>
        <dbReference type="ARBA" id="ARBA00022730"/>
    </source>
</evidence>
<keyword evidence="2 7" id="KW-0699">rRNA-binding</keyword>
<dbReference type="GO" id="GO:0005840">
    <property type="term" value="C:ribosome"/>
    <property type="evidence" value="ECO:0007669"/>
    <property type="project" value="UniProtKB-KW"/>
</dbReference>
<dbReference type="InterPro" id="IPR036791">
    <property type="entry name" value="Ribosomal_bL9_C_sf"/>
</dbReference>
<dbReference type="HAMAP" id="MF_00503">
    <property type="entry name" value="Ribosomal_bL9"/>
    <property type="match status" value="1"/>
</dbReference>
<evidence type="ECO:0000256" key="1">
    <source>
        <dbReference type="ARBA" id="ARBA00010605"/>
    </source>
</evidence>
<comment type="function">
    <text evidence="7">Binds to the 23S rRNA.</text>
</comment>
<accession>A0A0G1YVF4</accession>
<dbReference type="InterPro" id="IPR020070">
    <property type="entry name" value="Ribosomal_bL9_N"/>
</dbReference>
<dbReference type="EMBL" id="LCSD01000012">
    <property type="protein sequence ID" value="KKW47448.1"/>
    <property type="molecule type" value="Genomic_DNA"/>
</dbReference>
<dbReference type="SUPFAM" id="SSF55653">
    <property type="entry name" value="Ribosomal protein L9 C-domain"/>
    <property type="match status" value="1"/>
</dbReference>
<keyword evidence="4 7" id="KW-0689">Ribosomal protein</keyword>
<evidence type="ECO:0000256" key="4">
    <source>
        <dbReference type="ARBA" id="ARBA00022980"/>
    </source>
</evidence>
<dbReference type="Pfam" id="PF01281">
    <property type="entry name" value="Ribosomal_L9_N"/>
    <property type="match status" value="1"/>
</dbReference>
<proteinExistence type="inferred from homology"/>
<evidence type="ECO:0000256" key="6">
    <source>
        <dbReference type="ARBA" id="ARBA00035292"/>
    </source>
</evidence>
<evidence type="ECO:0000256" key="5">
    <source>
        <dbReference type="ARBA" id="ARBA00023274"/>
    </source>
</evidence>
<organism evidence="9 10">
    <name type="scientific">Candidatus Kaiserbacteria bacterium GW2011_GWA2_58_9</name>
    <dbReference type="NCBI Taxonomy" id="1618672"/>
    <lineage>
        <taxon>Bacteria</taxon>
        <taxon>Candidatus Kaiseribacteriota</taxon>
    </lineage>
</organism>
<evidence type="ECO:0000313" key="9">
    <source>
        <dbReference type="EMBL" id="KKW47448.1"/>
    </source>
</evidence>
<reference evidence="9 10" key="1">
    <citation type="journal article" date="2015" name="Nature">
        <title>rRNA introns, odd ribosomes, and small enigmatic genomes across a large radiation of phyla.</title>
        <authorList>
            <person name="Brown C.T."/>
            <person name="Hug L.A."/>
            <person name="Thomas B.C."/>
            <person name="Sharon I."/>
            <person name="Castelle C.J."/>
            <person name="Singh A."/>
            <person name="Wilkins M.J."/>
            <person name="Williams K.H."/>
            <person name="Banfield J.F."/>
        </authorList>
    </citation>
    <scope>NUCLEOTIDE SEQUENCE [LARGE SCALE GENOMIC DNA]</scope>
</reference>
<sequence>MKVIFLKDVGGVGRAGEVKDIADGYALNFLIPRGLAKQATTEALAEHAKVQAALAAEKERREADLKEAIQRLRGARIELKVRATEKGGLFKAIGPKEIADALHQQKSVSIPEEGIAPLEPVKTTGDHIIKISALGAETEILLKIVAV</sequence>
<name>A0A0G1YVF4_9BACT</name>
<dbReference type="GO" id="GO:1990904">
    <property type="term" value="C:ribonucleoprotein complex"/>
    <property type="evidence" value="ECO:0007669"/>
    <property type="project" value="UniProtKB-KW"/>
</dbReference>
<dbReference type="NCBIfam" id="TIGR00158">
    <property type="entry name" value="L9"/>
    <property type="match status" value="1"/>
</dbReference>
<keyword evidence="3 7" id="KW-0694">RNA-binding</keyword>
<dbReference type="PROSITE" id="PS00651">
    <property type="entry name" value="RIBOSOMAL_L9"/>
    <property type="match status" value="1"/>
</dbReference>
<dbReference type="Pfam" id="PF03948">
    <property type="entry name" value="Ribosomal_L9_C"/>
    <property type="match status" value="1"/>
</dbReference>
<dbReference type="InterPro" id="IPR009027">
    <property type="entry name" value="Ribosomal_bL9/RNase_H1_N"/>
</dbReference>
<evidence type="ECO:0000259" key="8">
    <source>
        <dbReference type="PROSITE" id="PS00651"/>
    </source>
</evidence>
<dbReference type="GO" id="GO:0019843">
    <property type="term" value="F:rRNA binding"/>
    <property type="evidence" value="ECO:0007669"/>
    <property type="project" value="UniProtKB-UniRule"/>
</dbReference>
<feature type="domain" description="Ribosomal protein L9" evidence="8">
    <location>
        <begin position="13"/>
        <end position="40"/>
    </location>
</feature>
<dbReference type="GO" id="GO:0006412">
    <property type="term" value="P:translation"/>
    <property type="evidence" value="ECO:0007669"/>
    <property type="project" value="UniProtKB-UniRule"/>
</dbReference>
<evidence type="ECO:0000256" key="7">
    <source>
        <dbReference type="HAMAP-Rule" id="MF_00503"/>
    </source>
</evidence>
<dbReference type="GO" id="GO:0003735">
    <property type="term" value="F:structural constituent of ribosome"/>
    <property type="evidence" value="ECO:0007669"/>
    <property type="project" value="InterPro"/>
</dbReference>
<protein>
    <recommendedName>
        <fullName evidence="6 7">Large ribosomal subunit protein bL9</fullName>
    </recommendedName>
</protein>
<dbReference type="InterPro" id="IPR036935">
    <property type="entry name" value="Ribosomal_bL9_N_sf"/>
</dbReference>
<dbReference type="InterPro" id="IPR020069">
    <property type="entry name" value="Ribosomal_bL9_C"/>
</dbReference>
<comment type="caution">
    <text evidence="9">The sequence shown here is derived from an EMBL/GenBank/DDBJ whole genome shotgun (WGS) entry which is preliminary data.</text>
</comment>
<dbReference type="InterPro" id="IPR000244">
    <property type="entry name" value="Ribosomal_bL9"/>
</dbReference>
<dbReference type="SUPFAM" id="SSF55658">
    <property type="entry name" value="L9 N-domain-like"/>
    <property type="match status" value="1"/>
</dbReference>
<dbReference type="Gene3D" id="3.40.5.10">
    <property type="entry name" value="Ribosomal protein L9, N-terminal domain"/>
    <property type="match status" value="1"/>
</dbReference>
<dbReference type="PANTHER" id="PTHR21368">
    <property type="entry name" value="50S RIBOSOMAL PROTEIN L9"/>
    <property type="match status" value="1"/>
</dbReference>
<keyword evidence="5 7" id="KW-0687">Ribonucleoprotein</keyword>
<gene>
    <name evidence="7" type="primary">rplI</name>
    <name evidence="9" type="ORF">UY98_C0012G0010</name>
</gene>
<comment type="similarity">
    <text evidence="1 7">Belongs to the bacterial ribosomal protein bL9 family.</text>
</comment>